<evidence type="ECO:0000313" key="4">
    <source>
        <dbReference type="RefSeq" id="XP_029008691.1"/>
    </source>
</evidence>
<keyword evidence="1" id="KW-0812">Transmembrane</keyword>
<protein>
    <submittedName>
        <fullName evidence="3 4">Small integral membrane protein 29-like</fullName>
    </submittedName>
</protein>
<dbReference type="KEGG" id="bspl:114856938"/>
<feature type="transmembrane region" description="Helical" evidence="1">
    <location>
        <begin position="24"/>
        <end position="46"/>
    </location>
</feature>
<keyword evidence="2" id="KW-1185">Reference proteome</keyword>
<evidence type="ECO:0000313" key="3">
    <source>
        <dbReference type="RefSeq" id="XP_029008690.1"/>
    </source>
</evidence>
<evidence type="ECO:0000256" key="1">
    <source>
        <dbReference type="SAM" id="Phobius"/>
    </source>
</evidence>
<reference evidence="3 4" key="1">
    <citation type="submission" date="2025-04" db="UniProtKB">
        <authorList>
            <consortium name="RefSeq"/>
        </authorList>
    </citation>
    <scope>IDENTIFICATION</scope>
</reference>
<dbReference type="GeneID" id="114856938"/>
<dbReference type="Proteomes" id="UP000515150">
    <property type="component" value="Chromosome 6"/>
</dbReference>
<name>A0A6P7MPB5_BETSP</name>
<organism evidence="2 4">
    <name type="scientific">Betta splendens</name>
    <name type="common">Siamese fighting fish</name>
    <dbReference type="NCBI Taxonomy" id="158456"/>
    <lineage>
        <taxon>Eukaryota</taxon>
        <taxon>Metazoa</taxon>
        <taxon>Chordata</taxon>
        <taxon>Craniata</taxon>
        <taxon>Vertebrata</taxon>
        <taxon>Euteleostomi</taxon>
        <taxon>Actinopterygii</taxon>
        <taxon>Neopterygii</taxon>
        <taxon>Teleostei</taxon>
        <taxon>Neoteleostei</taxon>
        <taxon>Acanthomorphata</taxon>
        <taxon>Anabantaria</taxon>
        <taxon>Anabantiformes</taxon>
        <taxon>Anabantoidei</taxon>
        <taxon>Osphronemidae</taxon>
        <taxon>Betta</taxon>
    </lineage>
</organism>
<sequence>MMGHSNHTTPHISPPQPQAGFHGYYGLIAAALLVAAGCAALAVVCFRRRSRSDELRHRLIPVYSYDPAEVEDDWGEEDHLTTPSYNKGTLSLSAYGI</sequence>
<dbReference type="RefSeq" id="XP_029008690.1">
    <property type="nucleotide sequence ID" value="XM_029152857.3"/>
</dbReference>
<evidence type="ECO:0000313" key="2">
    <source>
        <dbReference type="Proteomes" id="UP000515150"/>
    </source>
</evidence>
<keyword evidence="1" id="KW-1133">Transmembrane helix</keyword>
<gene>
    <name evidence="3 4" type="primary">LOC114856938</name>
</gene>
<dbReference type="AlphaFoldDB" id="A0A6P7MPB5"/>
<keyword evidence="1" id="KW-0472">Membrane</keyword>
<proteinExistence type="predicted"/>
<dbReference type="RefSeq" id="XP_029008691.1">
    <property type="nucleotide sequence ID" value="XM_029152858.3"/>
</dbReference>
<accession>A0A6P7MPB5</accession>